<organism evidence="1 2">
    <name type="scientific">Olea europaea subsp. europaea</name>
    <dbReference type="NCBI Taxonomy" id="158383"/>
    <lineage>
        <taxon>Eukaryota</taxon>
        <taxon>Viridiplantae</taxon>
        <taxon>Streptophyta</taxon>
        <taxon>Embryophyta</taxon>
        <taxon>Tracheophyta</taxon>
        <taxon>Spermatophyta</taxon>
        <taxon>Magnoliopsida</taxon>
        <taxon>eudicotyledons</taxon>
        <taxon>Gunneridae</taxon>
        <taxon>Pentapetalae</taxon>
        <taxon>asterids</taxon>
        <taxon>lamiids</taxon>
        <taxon>Lamiales</taxon>
        <taxon>Oleaceae</taxon>
        <taxon>Oleeae</taxon>
        <taxon>Olea</taxon>
    </lineage>
</organism>
<sequence length="76" mass="8331">WVEVGMALQIWWRYLCSGAADPLEVCGLCWNEVVAVLRSYGFQMVVFVVVCKAGGGGNGSAGLVDVFVWWRCRSDG</sequence>
<proteinExistence type="predicted"/>
<dbReference type="AlphaFoldDB" id="A0A8S0S8I9"/>
<protein>
    <submittedName>
        <fullName evidence="1">Uncharacterized protein</fullName>
    </submittedName>
</protein>
<reference evidence="1 2" key="1">
    <citation type="submission" date="2019-12" db="EMBL/GenBank/DDBJ databases">
        <authorList>
            <person name="Alioto T."/>
            <person name="Alioto T."/>
            <person name="Gomez Garrido J."/>
        </authorList>
    </citation>
    <scope>NUCLEOTIDE SEQUENCE [LARGE SCALE GENOMIC DNA]</scope>
</reference>
<evidence type="ECO:0000313" key="1">
    <source>
        <dbReference type="EMBL" id="CAA2988459.1"/>
    </source>
</evidence>
<accession>A0A8S0S8I9</accession>
<name>A0A8S0S8I9_OLEEU</name>
<dbReference type="Proteomes" id="UP000594638">
    <property type="component" value="Unassembled WGS sequence"/>
</dbReference>
<comment type="caution">
    <text evidence="1">The sequence shown here is derived from an EMBL/GenBank/DDBJ whole genome shotgun (WGS) entry which is preliminary data.</text>
</comment>
<feature type="non-terminal residue" evidence="1">
    <location>
        <position position="1"/>
    </location>
</feature>
<keyword evidence="2" id="KW-1185">Reference proteome</keyword>
<evidence type="ECO:0000313" key="2">
    <source>
        <dbReference type="Proteomes" id="UP000594638"/>
    </source>
</evidence>
<feature type="non-terminal residue" evidence="1">
    <location>
        <position position="76"/>
    </location>
</feature>
<dbReference type="EMBL" id="CACTIH010003996">
    <property type="protein sequence ID" value="CAA2988459.1"/>
    <property type="molecule type" value="Genomic_DNA"/>
</dbReference>
<dbReference type="Gramene" id="OE9A074249T1">
    <property type="protein sequence ID" value="OE9A074249C1"/>
    <property type="gene ID" value="OE9A074249"/>
</dbReference>
<gene>
    <name evidence="1" type="ORF">OLEA9_A074249</name>
</gene>